<dbReference type="Proteomes" id="UP000164320">
    <property type="component" value="Genome"/>
</dbReference>
<dbReference type="EMBL" id="HQ221963">
    <property type="protein sequence ID" value="ADW24347.1"/>
    <property type="molecule type" value="Genomic_DNA"/>
</dbReference>
<reference evidence="3 4" key="1">
    <citation type="journal article" date="2011" name="J. Virol.">
        <title>Identification and sequencing of a novel rodent gammaherpesvirus that establishes acute and latent infection in laboratory mice.</title>
        <authorList>
            <person name="Loh J."/>
            <person name="Zhao G."/>
            <person name="Nelson C.A."/>
            <person name="Coder P."/>
            <person name="Droit L."/>
            <person name="Handley S.A."/>
            <person name="Johnson L.S."/>
            <person name="Vachharajani P."/>
            <person name="Guzman H."/>
            <person name="Tesh R.B."/>
            <person name="Wang D."/>
            <person name="Fremont D.H."/>
            <person name="Virgin H.W."/>
        </authorList>
    </citation>
    <scope>NUCLEOTIDE SEQUENCE [LARGE SCALE GENOMIC DNA]</scope>
</reference>
<dbReference type="RefSeq" id="YP_004207842.1">
    <property type="nucleotide sequence ID" value="NC_015049.1"/>
</dbReference>
<proteinExistence type="predicted"/>
<evidence type="ECO:0000313" key="2">
    <source>
        <dbReference type="EMBL" id="ADW24429.1"/>
    </source>
</evidence>
<evidence type="ECO:0000313" key="3">
    <source>
        <dbReference type="Proteomes" id="UP000134313"/>
    </source>
</evidence>
<dbReference type="EMBL" id="HQ698924">
    <property type="protein sequence ID" value="ADW24429.1"/>
    <property type="molecule type" value="Genomic_DNA"/>
</dbReference>
<protein>
    <submittedName>
        <fullName evidence="1">Uncharacterized protein</fullName>
    </submittedName>
</protein>
<evidence type="ECO:0000313" key="1">
    <source>
        <dbReference type="EMBL" id="ADW24347.1"/>
    </source>
</evidence>
<gene>
    <name evidence="2" type="ORF">RHVP-L.R9</name>
    <name evidence="1" type="ORF">RHVP.R9</name>
</gene>
<accession>E9M5I9</accession>
<dbReference type="KEGG" id="vg:10192197"/>
<organism evidence="1 3">
    <name type="scientific">Cricetid gammaherpesvirus 2</name>
    <dbReference type="NCBI Taxonomy" id="1605972"/>
    <lineage>
        <taxon>Viruses</taxon>
        <taxon>Duplodnaviria</taxon>
        <taxon>Heunggongvirae</taxon>
        <taxon>Peploviricota</taxon>
        <taxon>Herviviricetes</taxon>
        <taxon>Herpesvirales</taxon>
        <taxon>Orthoherpesviridae</taxon>
        <taxon>Gammaherpesvirinae</taxon>
        <taxon>Rhadinovirus</taxon>
        <taxon>Rhadinovirus cricetidgamma2</taxon>
    </lineage>
</organism>
<dbReference type="GeneID" id="10192197"/>
<evidence type="ECO:0000313" key="4">
    <source>
        <dbReference type="Proteomes" id="UP000164320"/>
    </source>
</evidence>
<keyword evidence="3" id="KW-1185">Reference proteome</keyword>
<name>E9M5I9_9GAMA</name>
<dbReference type="Proteomes" id="UP000134313">
    <property type="component" value="Segment"/>
</dbReference>
<sequence length="155" mass="17969">MNGLYYEPSIRHLVRAARHMARVVRGFPALLTTEAERDQILHRAAFQNHLPPSILPPIYPPVQTHPNRSYRVCYMSEVCYRALTTMWDMASDPDQREELCQYLQEHESLCCLLRGRDGRKVLMTLASPQTLLNIYPVQMAELSTPLDLIQQWDTS</sequence>